<dbReference type="PANTHER" id="PTHR20854:SF4">
    <property type="entry name" value="INOSITOL-1-MONOPHOSPHATASE-RELATED"/>
    <property type="match status" value="1"/>
</dbReference>
<name>A0ABZ0UNJ1_9RICK</name>
<dbReference type="InterPro" id="IPR020550">
    <property type="entry name" value="Inositol_monophosphatase_CS"/>
</dbReference>
<evidence type="ECO:0000256" key="6">
    <source>
        <dbReference type="ARBA" id="ARBA00022842"/>
    </source>
</evidence>
<dbReference type="CDD" id="cd01639">
    <property type="entry name" value="IMPase"/>
    <property type="match status" value="1"/>
</dbReference>
<evidence type="ECO:0000256" key="4">
    <source>
        <dbReference type="ARBA" id="ARBA00022723"/>
    </source>
</evidence>
<dbReference type="RefSeq" id="WP_323733308.1">
    <property type="nucleotide sequence ID" value="NZ_CP110820.1"/>
</dbReference>
<dbReference type="InterPro" id="IPR020583">
    <property type="entry name" value="Inositol_monoP_metal-BS"/>
</dbReference>
<gene>
    <name evidence="8" type="ORF">Bandiella_00655</name>
</gene>
<keyword evidence="4 7" id="KW-0479">Metal-binding</keyword>
<sequence length="276" mass="31230">MKNFNADLNVVLDAIRKALPRISRDFYEVEKLQISKKGVTDFVTNTDLKTEKTLVTHLQKARADYGFLTEESGELPSLNGTKNLGFEYRWVIDPIDGTFNFMHGIPFFCISVALVKIENNKTSVLLGVICNPSNNEIFYAGRNMGAHLIDHLGTHRKMRIPHHKDFERVVCAVHDNPHPTGRLNEYIDYVQKKHCRTRIFGASALEMAYLADGRINLLIQGKLNVWDYAAGLLIIREAGGVVRDLNGKDFEFNVDSGIMAGNQDMIEEIEKGYKNV</sequence>
<accession>A0ABZ0UNJ1</accession>
<dbReference type="Gene3D" id="3.40.190.80">
    <property type="match status" value="1"/>
</dbReference>
<evidence type="ECO:0000256" key="1">
    <source>
        <dbReference type="ARBA" id="ARBA00001033"/>
    </source>
</evidence>
<protein>
    <recommendedName>
        <fullName evidence="7">Inositol-1-monophosphatase</fullName>
        <ecNumber evidence="7">3.1.3.25</ecNumber>
    </recommendedName>
</protein>
<keyword evidence="6 7" id="KW-0460">Magnesium</keyword>
<dbReference type="Proteomes" id="UP001327219">
    <property type="component" value="Chromosome"/>
</dbReference>
<comment type="similarity">
    <text evidence="3 7">Belongs to the inositol monophosphatase superfamily.</text>
</comment>
<dbReference type="PROSITE" id="PS00629">
    <property type="entry name" value="IMP_1"/>
    <property type="match status" value="1"/>
</dbReference>
<dbReference type="PROSITE" id="PS00630">
    <property type="entry name" value="IMP_2"/>
    <property type="match status" value="1"/>
</dbReference>
<evidence type="ECO:0000256" key="3">
    <source>
        <dbReference type="ARBA" id="ARBA00009759"/>
    </source>
</evidence>
<keyword evidence="5 7" id="KW-0378">Hydrolase</keyword>
<comment type="cofactor">
    <cofactor evidence="2 7">
        <name>Mg(2+)</name>
        <dbReference type="ChEBI" id="CHEBI:18420"/>
    </cofactor>
</comment>
<evidence type="ECO:0000256" key="5">
    <source>
        <dbReference type="ARBA" id="ARBA00022801"/>
    </source>
</evidence>
<dbReference type="PANTHER" id="PTHR20854">
    <property type="entry name" value="INOSITOL MONOPHOSPHATASE"/>
    <property type="match status" value="1"/>
</dbReference>
<evidence type="ECO:0000313" key="8">
    <source>
        <dbReference type="EMBL" id="WPX96539.1"/>
    </source>
</evidence>
<dbReference type="InterPro" id="IPR033942">
    <property type="entry name" value="IMPase"/>
</dbReference>
<dbReference type="Pfam" id="PF00459">
    <property type="entry name" value="Inositol_P"/>
    <property type="match status" value="1"/>
</dbReference>
<keyword evidence="9" id="KW-1185">Reference proteome</keyword>
<evidence type="ECO:0000313" key="9">
    <source>
        <dbReference type="Proteomes" id="UP001327219"/>
    </source>
</evidence>
<dbReference type="SUPFAM" id="SSF56655">
    <property type="entry name" value="Carbohydrate phosphatase"/>
    <property type="match status" value="1"/>
</dbReference>
<organism evidence="8 9">
    <name type="scientific">Candidatus Bandiella euplotis</name>
    <dbReference type="NCBI Taxonomy" id="1664265"/>
    <lineage>
        <taxon>Bacteria</taxon>
        <taxon>Pseudomonadati</taxon>
        <taxon>Pseudomonadota</taxon>
        <taxon>Alphaproteobacteria</taxon>
        <taxon>Rickettsiales</taxon>
        <taxon>Candidatus Midichloriaceae</taxon>
        <taxon>Candidatus Bandiella</taxon>
    </lineage>
</organism>
<evidence type="ECO:0000256" key="2">
    <source>
        <dbReference type="ARBA" id="ARBA00001946"/>
    </source>
</evidence>
<dbReference type="EC" id="3.1.3.25" evidence="7"/>
<dbReference type="Gene3D" id="3.30.540.10">
    <property type="entry name" value="Fructose-1,6-Bisphosphatase, subunit A, domain 1"/>
    <property type="match status" value="1"/>
</dbReference>
<proteinExistence type="inferred from homology"/>
<dbReference type="EMBL" id="CP110820">
    <property type="protein sequence ID" value="WPX96539.1"/>
    <property type="molecule type" value="Genomic_DNA"/>
</dbReference>
<dbReference type="PRINTS" id="PR00377">
    <property type="entry name" value="IMPHPHTASES"/>
</dbReference>
<reference evidence="8 9" key="1">
    <citation type="submission" date="2022-11" db="EMBL/GenBank/DDBJ databases">
        <title>Host association and intracellularity evolved multiple times independently in the Rickettsiales.</title>
        <authorList>
            <person name="Castelli M."/>
            <person name="Nardi T."/>
            <person name="Gammuto L."/>
            <person name="Bellinzona G."/>
            <person name="Sabaneyeva E."/>
            <person name="Potekhin A."/>
            <person name="Serra V."/>
            <person name="Petroni G."/>
            <person name="Sassera D."/>
        </authorList>
    </citation>
    <scope>NUCLEOTIDE SEQUENCE [LARGE SCALE GENOMIC DNA]</scope>
    <source>
        <strain evidence="8 9">NDG2</strain>
    </source>
</reference>
<evidence type="ECO:0000256" key="7">
    <source>
        <dbReference type="RuleBase" id="RU364068"/>
    </source>
</evidence>
<dbReference type="InterPro" id="IPR000760">
    <property type="entry name" value="Inositol_monophosphatase-like"/>
</dbReference>
<comment type="catalytic activity">
    <reaction evidence="1 7">
        <text>a myo-inositol phosphate + H2O = myo-inositol + phosphate</text>
        <dbReference type="Rhea" id="RHEA:24056"/>
        <dbReference type="ChEBI" id="CHEBI:15377"/>
        <dbReference type="ChEBI" id="CHEBI:17268"/>
        <dbReference type="ChEBI" id="CHEBI:43474"/>
        <dbReference type="ChEBI" id="CHEBI:84139"/>
        <dbReference type="EC" id="3.1.3.25"/>
    </reaction>
</comment>